<dbReference type="AlphaFoldDB" id="A0A5S6QJK7"/>
<keyword evidence="2" id="KW-1185">Reference proteome</keyword>
<evidence type="ECO:0000313" key="2">
    <source>
        <dbReference type="Proteomes" id="UP000046395"/>
    </source>
</evidence>
<evidence type="ECO:0000256" key="1">
    <source>
        <dbReference type="SAM" id="MobiDB-lite"/>
    </source>
</evidence>
<protein>
    <submittedName>
        <fullName evidence="3">Uncharacterized protein</fullName>
    </submittedName>
</protein>
<dbReference type="Proteomes" id="UP000046395">
    <property type="component" value="Unassembled WGS sequence"/>
</dbReference>
<feature type="region of interest" description="Disordered" evidence="1">
    <location>
        <begin position="50"/>
        <end position="73"/>
    </location>
</feature>
<name>A0A5S6QJK7_TRIMR</name>
<dbReference type="WBParaSite" id="TMUE_2000007388.1">
    <property type="protein sequence ID" value="TMUE_2000007388.1"/>
    <property type="gene ID" value="WBGene00285642"/>
</dbReference>
<sequence>MFYQVPAVSASNHERITFAALSLHSKLSFQDVMEYRRHLGRQERYAYDDLELPSSSGLKNNLRDTRSTEASAL</sequence>
<evidence type="ECO:0000313" key="3">
    <source>
        <dbReference type="WBParaSite" id="TMUE_2000007388.1"/>
    </source>
</evidence>
<proteinExistence type="predicted"/>
<organism evidence="2 3">
    <name type="scientific">Trichuris muris</name>
    <name type="common">Mouse whipworm</name>
    <dbReference type="NCBI Taxonomy" id="70415"/>
    <lineage>
        <taxon>Eukaryota</taxon>
        <taxon>Metazoa</taxon>
        <taxon>Ecdysozoa</taxon>
        <taxon>Nematoda</taxon>
        <taxon>Enoplea</taxon>
        <taxon>Dorylaimia</taxon>
        <taxon>Trichinellida</taxon>
        <taxon>Trichuridae</taxon>
        <taxon>Trichuris</taxon>
    </lineage>
</organism>
<reference evidence="3" key="1">
    <citation type="submission" date="2019-12" db="UniProtKB">
        <authorList>
            <consortium name="WormBaseParasite"/>
        </authorList>
    </citation>
    <scope>IDENTIFICATION</scope>
</reference>
<accession>A0A5S6QJK7</accession>